<accession>A0A9P8J917</accession>
<gene>
    <name evidence="1" type="ORF">KCU76_g7779</name>
</gene>
<dbReference type="Proteomes" id="UP000779574">
    <property type="component" value="Unassembled WGS sequence"/>
</dbReference>
<feature type="non-terminal residue" evidence="1">
    <location>
        <position position="355"/>
    </location>
</feature>
<dbReference type="OrthoDB" id="3910798at2759"/>
<dbReference type="AlphaFoldDB" id="A0A9P8J917"/>
<protein>
    <recommendedName>
        <fullName evidence="3">F-box domain-containing protein</fullName>
    </recommendedName>
</protein>
<reference evidence="1" key="1">
    <citation type="journal article" date="2021" name="J Fungi (Basel)">
        <title>Virulence traits and population genomics of the black yeast Aureobasidium melanogenum.</title>
        <authorList>
            <person name="Cernosa A."/>
            <person name="Sun X."/>
            <person name="Gostincar C."/>
            <person name="Fang C."/>
            <person name="Gunde-Cimerman N."/>
            <person name="Song Z."/>
        </authorList>
    </citation>
    <scope>NUCLEOTIDE SEQUENCE</scope>
    <source>
        <strain evidence="1">EXF-9911</strain>
    </source>
</reference>
<reference evidence="1" key="2">
    <citation type="submission" date="2021-08" db="EMBL/GenBank/DDBJ databases">
        <authorList>
            <person name="Gostincar C."/>
            <person name="Sun X."/>
            <person name="Song Z."/>
            <person name="Gunde-Cimerman N."/>
        </authorList>
    </citation>
    <scope>NUCLEOTIDE SEQUENCE</scope>
    <source>
        <strain evidence="1">EXF-9911</strain>
    </source>
</reference>
<evidence type="ECO:0000313" key="2">
    <source>
        <dbReference type="Proteomes" id="UP000779574"/>
    </source>
</evidence>
<comment type="caution">
    <text evidence="1">The sequence shown here is derived from an EMBL/GenBank/DDBJ whole genome shotgun (WGS) entry which is preliminary data.</text>
</comment>
<sequence length="355" mass="40713">MMLQLPNELLSRIADFSQDEDLPSLRVTCKLLEQNTRRHFISAFITETTFHASLLGIRRLKLLLANPKFGPYVERCMVLVDRGPFFDKDKCQALLTEIFLQLSRDGHGFKFGIIYRPHADDSYFASCEQLLNRSRDLACLMVDAYPSESPVQDFIVDQRNLSFNHRYTGVYLRDLARTLSPPCNGFAFKYRDVEVRMRDRDENLKGSSMFRLSFSQKASCVKLDGVERTNCLHLNVMDTTHIKEVHIVNCKISTLALRKLFCSIYSPSWRLEIKNCQFTYRHGWTADNSRRFRNVLCAKASKLSSCSLSNLTNSTSGPIFTGDFEATGSSQIRYRINALKFIEQTPDRAGSDDSD</sequence>
<evidence type="ECO:0008006" key="3">
    <source>
        <dbReference type="Google" id="ProtNLM"/>
    </source>
</evidence>
<name>A0A9P8J917_AURME</name>
<dbReference type="EMBL" id="JAHFXF010000286">
    <property type="protein sequence ID" value="KAG9690984.1"/>
    <property type="molecule type" value="Genomic_DNA"/>
</dbReference>
<organism evidence="1 2">
    <name type="scientific">Aureobasidium melanogenum</name>
    <name type="common">Aureobasidium pullulans var. melanogenum</name>
    <dbReference type="NCBI Taxonomy" id="46634"/>
    <lineage>
        <taxon>Eukaryota</taxon>
        <taxon>Fungi</taxon>
        <taxon>Dikarya</taxon>
        <taxon>Ascomycota</taxon>
        <taxon>Pezizomycotina</taxon>
        <taxon>Dothideomycetes</taxon>
        <taxon>Dothideomycetidae</taxon>
        <taxon>Dothideales</taxon>
        <taxon>Saccotheciaceae</taxon>
        <taxon>Aureobasidium</taxon>
    </lineage>
</organism>
<proteinExistence type="predicted"/>
<evidence type="ECO:0000313" key="1">
    <source>
        <dbReference type="EMBL" id="KAG9690984.1"/>
    </source>
</evidence>